<proteinExistence type="predicted"/>
<sequence>MDNSTFMTTPASALTLITLWVVYLVASAIYNISPRHPLSHVPGPKLAAMSLLYEFWFDMVLGGTYTHEIRKMHESCLKGPVVRIGPNELHCNDPAFTDEIYASSGRKRNKQTHNAGVIVGLMRKSSFGSIDHDLHRMRRNAINKFFSRAQITKLEPEMKKLTQTLCDKLLRCPSNQAFEITTAYSCFSTDVISAYCFGKPIGFLEQAGWEPNFREPLMGFFNAGFMFRYFPWTRSLADAGPLLAPYLSGEIGMLLRELYIHTPKRVAQAMQDHKHGVVRDRPTVFNDLLASSLPGNEKTIDRLSGEAFSLTGAGTETTAWTLSVITFYVLSQPAVYGKLMEELESIDLNDASWHVLEKLPYLNAVISEGLRLSYGVASRTPRVASQEHLVYRSQANDQRGVEIIVPKGTAIGMSAAIMHHNETIFPYSDAFEPERWLGKYDVPRSVMEKNMMPFSKGSRQCVGMNLAYCELFLTTAALMRRVFPHIELFQTTVEDVKYDHDAIIPRAKKGSKGVRVVVK</sequence>
<evidence type="ECO:0000313" key="1">
    <source>
        <dbReference type="EMBL" id="KAJ8116515.1"/>
    </source>
</evidence>
<evidence type="ECO:0000313" key="2">
    <source>
        <dbReference type="Proteomes" id="UP001153331"/>
    </source>
</evidence>
<keyword evidence="2" id="KW-1185">Reference proteome</keyword>
<comment type="caution">
    <text evidence="1">The sequence shown here is derived from an EMBL/GenBank/DDBJ whole genome shotgun (WGS) entry which is preliminary data.</text>
</comment>
<accession>A0ACC2IMV1</accession>
<name>A0ACC2IMV1_9PLEO</name>
<dbReference type="EMBL" id="JAPHNI010000091">
    <property type="protein sequence ID" value="KAJ8116515.1"/>
    <property type="molecule type" value="Genomic_DNA"/>
</dbReference>
<organism evidence="1 2">
    <name type="scientific">Boeremia exigua</name>
    <dbReference type="NCBI Taxonomy" id="749465"/>
    <lineage>
        <taxon>Eukaryota</taxon>
        <taxon>Fungi</taxon>
        <taxon>Dikarya</taxon>
        <taxon>Ascomycota</taxon>
        <taxon>Pezizomycotina</taxon>
        <taxon>Dothideomycetes</taxon>
        <taxon>Pleosporomycetidae</taxon>
        <taxon>Pleosporales</taxon>
        <taxon>Pleosporineae</taxon>
        <taxon>Didymellaceae</taxon>
        <taxon>Boeremia</taxon>
    </lineage>
</organism>
<reference evidence="1" key="1">
    <citation type="submission" date="2022-11" db="EMBL/GenBank/DDBJ databases">
        <title>Genome Sequence of Boeremia exigua.</title>
        <authorList>
            <person name="Buettner E."/>
        </authorList>
    </citation>
    <scope>NUCLEOTIDE SEQUENCE</scope>
    <source>
        <strain evidence="1">CU02</strain>
    </source>
</reference>
<gene>
    <name evidence="1" type="ORF">OPT61_g2076</name>
</gene>
<protein>
    <submittedName>
        <fullName evidence="1">Uncharacterized protein</fullName>
    </submittedName>
</protein>
<dbReference type="Proteomes" id="UP001153331">
    <property type="component" value="Unassembled WGS sequence"/>
</dbReference>